<evidence type="ECO:0000313" key="1">
    <source>
        <dbReference type="EMBL" id="QHT97097.1"/>
    </source>
</evidence>
<organism evidence="1">
    <name type="scientific">viral metagenome</name>
    <dbReference type="NCBI Taxonomy" id="1070528"/>
    <lineage>
        <taxon>unclassified sequences</taxon>
        <taxon>metagenomes</taxon>
        <taxon>organismal metagenomes</taxon>
    </lineage>
</organism>
<name>A0A6C0IZH2_9ZZZZ</name>
<dbReference type="AlphaFoldDB" id="A0A6C0IZH2"/>
<proteinExistence type="predicted"/>
<accession>A0A6C0IZH2</accession>
<reference evidence="1" key="1">
    <citation type="journal article" date="2020" name="Nature">
        <title>Giant virus diversity and host interactions through global metagenomics.</title>
        <authorList>
            <person name="Schulz F."/>
            <person name="Roux S."/>
            <person name="Paez-Espino D."/>
            <person name="Jungbluth S."/>
            <person name="Walsh D.A."/>
            <person name="Denef V.J."/>
            <person name="McMahon K.D."/>
            <person name="Konstantinidis K.T."/>
            <person name="Eloe-Fadrosh E.A."/>
            <person name="Kyrpides N.C."/>
            <person name="Woyke T."/>
        </authorList>
    </citation>
    <scope>NUCLEOTIDE SEQUENCE</scope>
    <source>
        <strain evidence="1">GVMAG-M-3300024510-1</strain>
    </source>
</reference>
<dbReference type="EMBL" id="MN740272">
    <property type="protein sequence ID" value="QHT97097.1"/>
    <property type="molecule type" value="Genomic_DNA"/>
</dbReference>
<protein>
    <submittedName>
        <fullName evidence="1">Uncharacterized protein</fullName>
    </submittedName>
</protein>
<sequence>MQSKHTLEQQPIGAGGFAAHTVGPAHVKRVVGGSGLNVETNPVVYHNEKGETLTLPIDGTFRPHQLQVVESFRRNPDNYVNTSFRMSFSKPMKHVRAIELMEFNLPNALSVPANREYMLLFGLYDPSSGSFEPQENLYHKSPFKTMMADDHNDPNVDRTSNPAWANALRMELSDYAIFRGSYDVSQPLQKWGDNVGYKRIVYFPTPISNLSTLELTLMDPLGNLYDMDPVHEWSAVLQIYSKQ</sequence>